<keyword evidence="2" id="KW-0813">Transport</keyword>
<name>G8YRS9_PICSO</name>
<evidence type="ECO:0000256" key="2">
    <source>
        <dbReference type="ARBA" id="ARBA00022448"/>
    </source>
</evidence>
<dbReference type="InterPro" id="IPR011012">
    <property type="entry name" value="Longin-like_dom_sf"/>
</dbReference>
<organism evidence="6 7">
    <name type="scientific">Pichia sorbitophila (strain ATCC MYA-4447 / BCRC 22081 / CBS 7064 / NBRC 10061 / NRRL Y-12695)</name>
    <name type="common">Hybrid yeast</name>
    <dbReference type="NCBI Taxonomy" id="559304"/>
    <lineage>
        <taxon>Eukaryota</taxon>
        <taxon>Fungi</taxon>
        <taxon>Dikarya</taxon>
        <taxon>Ascomycota</taxon>
        <taxon>Saccharomycotina</taxon>
        <taxon>Pichiomycetes</taxon>
        <taxon>Debaryomycetaceae</taxon>
        <taxon>Millerozyma</taxon>
    </lineage>
</organism>
<dbReference type="EMBL" id="FO082057">
    <property type="protein sequence ID" value="CCE78266.1"/>
    <property type="molecule type" value="Genomic_DNA"/>
</dbReference>
<protein>
    <submittedName>
        <fullName evidence="6">Piso0_000884 protein</fullName>
    </submittedName>
</protein>
<comment type="subcellular location">
    <subcellularLocation>
        <location evidence="1">Endomembrane system</location>
    </subcellularLocation>
</comment>
<evidence type="ECO:0000259" key="5">
    <source>
        <dbReference type="PROSITE" id="PS51072"/>
    </source>
</evidence>
<feature type="region of interest" description="Disordered" evidence="4">
    <location>
        <begin position="178"/>
        <end position="229"/>
    </location>
</feature>
<feature type="region of interest" description="Disordered" evidence="4">
    <location>
        <begin position="360"/>
        <end position="391"/>
    </location>
</feature>
<evidence type="ECO:0000256" key="4">
    <source>
        <dbReference type="SAM" id="MobiDB-lite"/>
    </source>
</evidence>
<dbReference type="InParanoid" id="G8YRS9"/>
<dbReference type="SUPFAM" id="SSF64356">
    <property type="entry name" value="SNARE-like"/>
    <property type="match status" value="1"/>
</dbReference>
<dbReference type="InterPro" id="IPR036168">
    <property type="entry name" value="AP2_Mu_C_sf"/>
</dbReference>
<dbReference type="InterPro" id="IPR028565">
    <property type="entry name" value="MHD"/>
</dbReference>
<feature type="compositionally biased region" description="Basic residues" evidence="4">
    <location>
        <begin position="202"/>
        <end position="211"/>
    </location>
</feature>
<feature type="compositionally biased region" description="Basic and acidic residues" evidence="4">
    <location>
        <begin position="379"/>
        <end position="388"/>
    </location>
</feature>
<dbReference type="GO" id="GO:0030117">
    <property type="term" value="C:membrane coat"/>
    <property type="evidence" value="ECO:0007669"/>
    <property type="project" value="UniProtKB-ARBA"/>
</dbReference>
<dbReference type="PANTHER" id="PTHR10529">
    <property type="entry name" value="AP COMPLEX SUBUNIT MU"/>
    <property type="match status" value="1"/>
</dbReference>
<evidence type="ECO:0000256" key="3">
    <source>
        <dbReference type="ARBA" id="ARBA00023136"/>
    </source>
</evidence>
<dbReference type="Gene3D" id="2.60.40.1170">
    <property type="entry name" value="Mu homology domain, subdomain B"/>
    <property type="match status" value="3"/>
</dbReference>
<dbReference type="eggNOG" id="KOG0937">
    <property type="taxonomic scope" value="Eukaryota"/>
</dbReference>
<dbReference type="HOGENOM" id="CLU_026996_0_2_1"/>
<dbReference type="InterPro" id="IPR050431">
    <property type="entry name" value="Adaptor_comp_med_subunit"/>
</dbReference>
<dbReference type="SUPFAM" id="SSF49447">
    <property type="entry name" value="Second domain of Mu2 adaptin subunit (ap50) of ap2 adaptor"/>
    <property type="match status" value="1"/>
</dbReference>
<proteinExistence type="predicted"/>
<dbReference type="GO" id="GO:0012505">
    <property type="term" value="C:endomembrane system"/>
    <property type="evidence" value="ECO:0007669"/>
    <property type="project" value="UniProtKB-SubCell"/>
</dbReference>
<keyword evidence="7" id="KW-1185">Reference proteome</keyword>
<accession>G8YRS9</accession>
<dbReference type="OrthoDB" id="10259133at2759"/>
<dbReference type="Gene3D" id="3.30.450.60">
    <property type="match status" value="1"/>
</dbReference>
<dbReference type="InterPro" id="IPR027200">
    <property type="entry name" value="Apm2_N"/>
</dbReference>
<dbReference type="PROSITE" id="PS51072">
    <property type="entry name" value="MHD"/>
    <property type="match status" value="1"/>
</dbReference>
<dbReference type="AlphaFoldDB" id="G8YRS9"/>
<keyword evidence="3" id="KW-0472">Membrane</keyword>
<dbReference type="OMA" id="WVRYKTI"/>
<dbReference type="Pfam" id="PF00928">
    <property type="entry name" value="Adap_comp_sub"/>
    <property type="match status" value="1"/>
</dbReference>
<evidence type="ECO:0000256" key="1">
    <source>
        <dbReference type="ARBA" id="ARBA00004308"/>
    </source>
</evidence>
<sequence>MSIIALCILHWPDNELAYQRSELLIGRDYQFCSKNSIDLVYEFEDAFKTLSPDERTPFIYSKGISYIYIWGDNDIIFLAITNRNVQVMQTIIFLKHFYLILMEFLIDQEAFLTKGEESAKSNDHSRKNSIKIDKDSIKDNSGLIYELFDECIDFGIIQTTDYKILREFIKLHLNKPETTKSCEDEDDDSDGNDGPSKVEKSSKKKGRKQKVKHDDIRSTKNKANTKDVTSSEITGMNSSIVRTGLSSINWRPKGIFYPKNEIYLDIVELIDFEFDLGRNTIKKNEVKGFCFASCYLSGMPVCRIGFNEEKLSILSSPLEPHDEPVLPGSELDEKAYDANDDTSGHDQQEQRDDGFVSAHHVAAGKNSPEDSNKNVSNEGDTKTSRDNAKAASLVGQSTAKITNIHYHQCIDLTTLNEERQVSFIPPDDKFMLMSYQADLFKQKKKPLIMIAPSYRIHKTSAKLQVLCVLSTSFTKRLRCKNLVIRLPVNPYLIPIRYHSIHKEGEMRFKAEIGTVTFKIDTSELIWCIEEVHGKETSLKMMAEIALDKEKCLGVTDQDINDAVHNKIPSSQGGSTPISDAKNSAEVRSSKMELDSFYGVSDAPVSSAAQIKQQYKNPSHYNIARATFLLPSLSYSGLKVTYIDVSEPQLKYSCFPWIKYSTESKPHSSTDNSRLSEDTSFSDYLFKLGASSYTLVS</sequence>
<dbReference type="CDD" id="cd14828">
    <property type="entry name" value="AP_Mu_N"/>
    <property type="match status" value="1"/>
</dbReference>
<feature type="domain" description="MHD" evidence="5">
    <location>
        <begin position="259"/>
        <end position="611"/>
    </location>
</feature>
<dbReference type="FunCoup" id="G8YRS9">
    <property type="interactions" value="115"/>
</dbReference>
<evidence type="ECO:0000313" key="7">
    <source>
        <dbReference type="Proteomes" id="UP000005222"/>
    </source>
</evidence>
<evidence type="ECO:0000313" key="6">
    <source>
        <dbReference type="EMBL" id="CCE78266.1"/>
    </source>
</evidence>
<dbReference type="Proteomes" id="UP000005222">
    <property type="component" value="Chromosome C"/>
</dbReference>
<dbReference type="STRING" id="559304.G8YRS9"/>
<reference evidence="6 7" key="1">
    <citation type="journal article" date="2012" name="G3 (Bethesda)">
        <title>Pichia sorbitophila, an interspecies yeast hybrid reveals early steps of genome resolution following polyploidization.</title>
        <authorList>
            <person name="Leh Louis V."/>
            <person name="Despons L."/>
            <person name="Friedrich A."/>
            <person name="Martin T."/>
            <person name="Durrens P."/>
            <person name="Casaregola S."/>
            <person name="Neuveglise C."/>
            <person name="Fairhead C."/>
            <person name="Marck C."/>
            <person name="Cruz J.A."/>
            <person name="Straub M.L."/>
            <person name="Kugler V."/>
            <person name="Sacerdot C."/>
            <person name="Uzunov Z."/>
            <person name="Thierry A."/>
            <person name="Weiss S."/>
            <person name="Bleykasten C."/>
            <person name="De Montigny J."/>
            <person name="Jacques N."/>
            <person name="Jung P."/>
            <person name="Lemaire M."/>
            <person name="Mallet S."/>
            <person name="Morel G."/>
            <person name="Richard G.F."/>
            <person name="Sarkar A."/>
            <person name="Savel G."/>
            <person name="Schacherer J."/>
            <person name="Seret M.L."/>
            <person name="Talla E."/>
            <person name="Samson G."/>
            <person name="Jubin C."/>
            <person name="Poulain J."/>
            <person name="Vacherie B."/>
            <person name="Barbe V."/>
            <person name="Pelletier E."/>
            <person name="Sherman D.J."/>
            <person name="Westhof E."/>
            <person name="Weissenbach J."/>
            <person name="Baret P.V."/>
            <person name="Wincker P."/>
            <person name="Gaillardin C."/>
            <person name="Dujon B."/>
            <person name="Souciet J.L."/>
        </authorList>
    </citation>
    <scope>NUCLEOTIDE SEQUENCE [LARGE SCALE GENOMIC DNA]</scope>
    <source>
        <strain evidence="7">ATCC MYA-4447 / BCRC 22081 / CBS 7064 / NBRC 10061 / NRRL Y-12695</strain>
    </source>
</reference>
<gene>
    <name evidence="6" type="primary">Piso0_000884</name>
    <name evidence="6" type="ORF">GNLVRS01_PISO0C06140g</name>
</gene>